<dbReference type="GO" id="GO:0016787">
    <property type="term" value="F:hydrolase activity"/>
    <property type="evidence" value="ECO:0007669"/>
    <property type="project" value="UniProtKB-KW"/>
</dbReference>
<dbReference type="Proteomes" id="UP000093199">
    <property type="component" value="Unassembled WGS sequence"/>
</dbReference>
<dbReference type="Gene3D" id="3.40.50.1820">
    <property type="entry name" value="alpha/beta hydrolase"/>
    <property type="match status" value="1"/>
</dbReference>
<keyword evidence="3" id="KW-1185">Reference proteome</keyword>
<dbReference type="OrthoDB" id="252464at2"/>
<dbReference type="InterPro" id="IPR000073">
    <property type="entry name" value="AB_hydrolase_1"/>
</dbReference>
<dbReference type="EMBL" id="MASJ01000039">
    <property type="protein sequence ID" value="OCS83065.1"/>
    <property type="molecule type" value="Genomic_DNA"/>
</dbReference>
<feature type="domain" description="AB hydrolase-1" evidence="1">
    <location>
        <begin position="12"/>
        <end position="212"/>
    </location>
</feature>
<dbReference type="PANTHER" id="PTHR43798">
    <property type="entry name" value="MONOACYLGLYCEROL LIPASE"/>
    <property type="match status" value="1"/>
</dbReference>
<dbReference type="RefSeq" id="WP_066548101.1">
    <property type="nucleotide sequence ID" value="NZ_MASJ01000039.1"/>
</dbReference>
<organism evidence="2 3">
    <name type="scientific">Caryophanon tenue</name>
    <dbReference type="NCBI Taxonomy" id="33978"/>
    <lineage>
        <taxon>Bacteria</taxon>
        <taxon>Bacillati</taxon>
        <taxon>Bacillota</taxon>
        <taxon>Bacilli</taxon>
        <taxon>Bacillales</taxon>
        <taxon>Caryophanaceae</taxon>
        <taxon>Caryophanon</taxon>
    </lineage>
</organism>
<evidence type="ECO:0000313" key="3">
    <source>
        <dbReference type="Proteomes" id="UP000093199"/>
    </source>
</evidence>
<keyword evidence="2" id="KW-0378">Hydrolase</keyword>
<sequence length="244" mass="26739">MLHYVREGQGQPLVLVHGFLGGQHVFQDVVDALKERYDVIRVELPGHGESAVEKDAYSVYDYADAVIDVLKAEGITEVNWLGHSLGGYITLAALETKRFPIKKAILAYSSASPDDDAAIEKRTKQAKAIQENGVKQFVDEVIAAFFAEDASPEAIDKGRQEGYRATEQGLVVALEAMKARPDQREFIETLDVPTLVLEGAFDGAVKPIQTNNAVIQKVVTQTGHLGMLEDPQGFINAVIEFLDE</sequence>
<dbReference type="InterPro" id="IPR050266">
    <property type="entry name" value="AB_hydrolase_sf"/>
</dbReference>
<comment type="caution">
    <text evidence="2">The sequence shown here is derived from an EMBL/GenBank/DDBJ whole genome shotgun (WGS) entry which is preliminary data.</text>
</comment>
<gene>
    <name evidence="2" type="ORF">A6M13_06590</name>
</gene>
<name>A0A1C0Y7F1_9BACL</name>
<accession>A0A1C0Y7F1</accession>
<evidence type="ECO:0000259" key="1">
    <source>
        <dbReference type="Pfam" id="PF00561"/>
    </source>
</evidence>
<proteinExistence type="predicted"/>
<evidence type="ECO:0000313" key="2">
    <source>
        <dbReference type="EMBL" id="OCS83065.1"/>
    </source>
</evidence>
<dbReference type="Pfam" id="PF00561">
    <property type="entry name" value="Abhydrolase_1"/>
    <property type="match status" value="1"/>
</dbReference>
<dbReference type="SUPFAM" id="SSF53474">
    <property type="entry name" value="alpha/beta-Hydrolases"/>
    <property type="match status" value="1"/>
</dbReference>
<dbReference type="AlphaFoldDB" id="A0A1C0Y7F1"/>
<dbReference type="InterPro" id="IPR029058">
    <property type="entry name" value="AB_hydrolase_fold"/>
</dbReference>
<dbReference type="STRING" id="33978.A6M13_06590"/>
<reference evidence="2 3" key="1">
    <citation type="submission" date="2016-07" db="EMBL/GenBank/DDBJ databases">
        <title>Caryophanon tenue genome sequencing.</title>
        <authorList>
            <person name="Verma A."/>
            <person name="Pal Y."/>
            <person name="Krishnamurthi S."/>
        </authorList>
    </citation>
    <scope>NUCLEOTIDE SEQUENCE [LARGE SCALE GENOMIC DNA]</scope>
    <source>
        <strain evidence="2 3">DSM 14152</strain>
    </source>
</reference>
<protein>
    <submittedName>
        <fullName evidence="2">Hydrolase</fullName>
    </submittedName>
</protein>